<organism evidence="1 2">
    <name type="scientific">Paenibacillus phyllosphaerae</name>
    <dbReference type="NCBI Taxonomy" id="274593"/>
    <lineage>
        <taxon>Bacteria</taxon>
        <taxon>Bacillati</taxon>
        <taxon>Bacillota</taxon>
        <taxon>Bacilli</taxon>
        <taxon>Bacillales</taxon>
        <taxon>Paenibacillaceae</taxon>
        <taxon>Paenibacillus</taxon>
    </lineage>
</organism>
<evidence type="ECO:0000313" key="1">
    <source>
        <dbReference type="EMBL" id="MBB3114351.1"/>
    </source>
</evidence>
<dbReference type="EMBL" id="JACHXK010000030">
    <property type="protein sequence ID" value="MBB3114351.1"/>
    <property type="molecule type" value="Genomic_DNA"/>
</dbReference>
<dbReference type="AlphaFoldDB" id="A0A7W5B644"/>
<dbReference type="Proteomes" id="UP000570361">
    <property type="component" value="Unassembled WGS sequence"/>
</dbReference>
<sequence length="289" mass="31741">MNRSWITIAIIATSVAGTSLLLERMSRTEAASDLSDPYLDPYAMTMSHQHAGAESETEAEKRIGLSVNWPDGTPQAGQPQRLRLTFADQNAGPIEHFEIVNEKQLHLIVVSHDLAQFQHVHPEYKGNGVFELPITLESGGDYKLFSDFKPMGLNELTRSADFTVAGTPEPAVPLEASKTLTATVEGMRIELEFGQQPMAQMATTMTYSLFDASTGDPITDLELYLGSVGHVVAIDETASDFIHVHPLNWAATGPQAVFAITFPKSGMYKLWGQFQRDGKVFVVPFTVQI</sequence>
<evidence type="ECO:0008006" key="3">
    <source>
        <dbReference type="Google" id="ProtNLM"/>
    </source>
</evidence>
<evidence type="ECO:0000313" key="2">
    <source>
        <dbReference type="Proteomes" id="UP000570361"/>
    </source>
</evidence>
<name>A0A7W5B644_9BACL</name>
<reference evidence="1 2" key="1">
    <citation type="submission" date="2020-08" db="EMBL/GenBank/DDBJ databases">
        <title>Genomic Encyclopedia of Type Strains, Phase III (KMG-III): the genomes of soil and plant-associated and newly described type strains.</title>
        <authorList>
            <person name="Whitman W."/>
        </authorList>
    </citation>
    <scope>NUCLEOTIDE SEQUENCE [LARGE SCALE GENOMIC DNA]</scope>
    <source>
        <strain evidence="1 2">CECT 5862</strain>
    </source>
</reference>
<dbReference type="RefSeq" id="WP_183604388.1">
    <property type="nucleotide sequence ID" value="NZ_JACHXK010000030.1"/>
</dbReference>
<comment type="caution">
    <text evidence="1">The sequence shown here is derived from an EMBL/GenBank/DDBJ whole genome shotgun (WGS) entry which is preliminary data.</text>
</comment>
<proteinExistence type="predicted"/>
<protein>
    <recommendedName>
        <fullName evidence="3">Secreted protein</fullName>
    </recommendedName>
</protein>
<accession>A0A7W5B644</accession>
<gene>
    <name evidence="1" type="ORF">FHS18_006472</name>
</gene>
<keyword evidence="2" id="KW-1185">Reference proteome</keyword>